<dbReference type="Gene3D" id="2.60.40.10">
    <property type="entry name" value="Immunoglobulins"/>
    <property type="match status" value="1"/>
</dbReference>
<dbReference type="PANTHER" id="PTHR36251">
    <property type="entry name" value="FELS-1 PROPHAGE HOST SPECIFICITY PROTEIN-RELATED"/>
    <property type="match status" value="1"/>
</dbReference>
<dbReference type="SUPFAM" id="SSF54285">
    <property type="entry name" value="MoaD/ThiS"/>
    <property type="match status" value="1"/>
</dbReference>
<dbReference type="InterPro" id="IPR003961">
    <property type="entry name" value="FN3_dom"/>
</dbReference>
<gene>
    <name evidence="3" type="ORF">SAMN05660652_03618</name>
</gene>
<dbReference type="NCBIfam" id="NF040662">
    <property type="entry name" value="attach_TipJ_rel"/>
    <property type="match status" value="1"/>
</dbReference>
<evidence type="ECO:0000256" key="1">
    <source>
        <dbReference type="SAM" id="Phobius"/>
    </source>
</evidence>
<dbReference type="InterPro" id="IPR016155">
    <property type="entry name" value="Mopterin_synth/thiamin_S_b"/>
</dbReference>
<dbReference type="RefSeq" id="WP_091939771.1">
    <property type="nucleotide sequence ID" value="NZ_FNCY01000021.1"/>
</dbReference>
<feature type="transmembrane region" description="Helical" evidence="1">
    <location>
        <begin position="92"/>
        <end position="116"/>
    </location>
</feature>
<dbReference type="Pfam" id="PF24801">
    <property type="entry name" value="FNIII-A_GpJ"/>
    <property type="match status" value="1"/>
</dbReference>
<keyword evidence="1" id="KW-0472">Membrane</keyword>
<dbReference type="InterPro" id="IPR012675">
    <property type="entry name" value="Beta-grasp_dom_sf"/>
</dbReference>
<feature type="transmembrane region" description="Helical" evidence="1">
    <location>
        <begin position="128"/>
        <end position="151"/>
    </location>
</feature>
<keyword evidence="1" id="KW-1133">Transmembrane helix</keyword>
<evidence type="ECO:0000259" key="2">
    <source>
        <dbReference type="PROSITE" id="PS50853"/>
    </source>
</evidence>
<dbReference type="PANTHER" id="PTHR36251:SF2">
    <property type="entry name" value="GIFSY-2 PROPHAGE HOST SPECIFICITY PROTEIN J, PHAGE LAMBDA"/>
    <property type="match status" value="1"/>
</dbReference>
<name>A0A1G8LEV5_9RHOO</name>
<feature type="domain" description="Fibronectin type-III" evidence="2">
    <location>
        <begin position="887"/>
        <end position="989"/>
    </location>
</feature>
<dbReference type="InterPro" id="IPR053171">
    <property type="entry name" value="Viral_Tip_Attach_Protein"/>
</dbReference>
<evidence type="ECO:0000313" key="3">
    <source>
        <dbReference type="EMBL" id="SDI54175.1"/>
    </source>
</evidence>
<keyword evidence="1" id="KW-0812">Transmembrane</keyword>
<keyword evidence="4" id="KW-1185">Reference proteome</keyword>
<dbReference type="InterPro" id="IPR013783">
    <property type="entry name" value="Ig-like_fold"/>
</dbReference>
<dbReference type="EMBL" id="FNCY01000021">
    <property type="protein sequence ID" value="SDI54175.1"/>
    <property type="molecule type" value="Genomic_DNA"/>
</dbReference>
<accession>A0A1G8LEV5</accession>
<organism evidence="3 4">
    <name type="scientific">Propionivibrio dicarboxylicus</name>
    <dbReference type="NCBI Taxonomy" id="83767"/>
    <lineage>
        <taxon>Bacteria</taxon>
        <taxon>Pseudomonadati</taxon>
        <taxon>Pseudomonadota</taxon>
        <taxon>Betaproteobacteria</taxon>
        <taxon>Rhodocyclales</taxon>
        <taxon>Rhodocyclaceae</taxon>
        <taxon>Propionivibrio</taxon>
    </lineage>
</organism>
<protein>
    <submittedName>
        <fullName evidence="3">Phage-related protein, tail component</fullName>
    </submittedName>
</protein>
<evidence type="ECO:0000313" key="4">
    <source>
        <dbReference type="Proteomes" id="UP000198607"/>
    </source>
</evidence>
<dbReference type="Gene3D" id="3.10.20.30">
    <property type="match status" value="1"/>
</dbReference>
<sequence length="1535" mass="163386">MTPEKRSANVVLVRNPFERSERDHLVVEIESGTTIADLVRMVAPGNTPMSAAIDGEVITREEWERRTLAVGEHLSLIPILHGGGGNDLLRTVAMIGLMIAAPGIGAAIAGSMGLVGSAATAFSIFGTAVSWGTVIGVGVGMIGGMLVNALLPPAQAKLPSYDVGSYDNSATYSWSPKTTQDPGLPISKTYGTMRLHGNIIASYIEISGDLGQTQKQHLLIDLGMGPIAEISDIRINGQPIENYSDCYAETRLGYLDQEVISDFNDTQITTQVGQKVVLGTPVTRIVGTGADAIEVELVFPNGLYYYSDSGSPVTHSVGVKVEYAAGAGAWVEAASETISAASTKAVRRRFKIDNLDRGLEYKIRVSNSTADQTSSRYGDDCYLGSVTQIMKDDFAYPGTALLAIRALATDQLSGDLDVSCLVKGALVQVYRDGAWHVEYNNNPAWVSWDILTQPVIRNDLTIAEYEACDPEELILADFEGLAEFADYLVPGDGGVLERRCEFDGTFDTETTLWDAVLTVLGTAYSVPVPTGTRIGLIWDHVRTEPTQVFTVGNTNVSGFKETWLPMDNRLSRLEADFINRDLDWQRDPMTVVNKAMEVDGSQSSTISAIGITRPSQVFRFCMHRLLKNQHLRVTGEISVDVDALRSKTGDLVWVQCDFPAWGKGGRIVSGTAYSVELDQVVTLEAGAAYQIVLRLADDSIVIRNVTNAAGDAQIVNVSTPFPAVPGKYDVYAIGKVGRSHKEFIVTDVSRASDMKMRLGLIEYNASVFEAESGAPVVPTTVISDLTVTFLSASVTERIRAVIGGVQTIDLQVDFTVNKPALVRRYVVDILGPTGGWSVGAEGGSSPLIVPGVSAGDDAQLRIRAIGTGGATLASYLIGHDVEGVKVGPAAPTATAVGALFSVDISWTFNDARQDILATEVWFSATNNRSFATRLTPEPYPTRAYKHPGLQPGAGGYYWVRLEDKWGNYSAFFPASETGGLHAVASTDPSSLLSQLQGSLGMQQLANELVEPIAKIETIALDAIRRELAIDDLAARVLFERAVTSATVYVDPVTGKVQILATAAITTDVEARLTTVETVSNADHGTLQNIVATVLQQGQSLTSTQSLIEQLANQIALKASQIYVDEAIQTATGAWTVDGANATQKLAETAIRQALSLDSAAKKALASRARIALAEQTISSQATALAAESAQRLALAAIVDDQAAALTAERKARADAVSAEVQAREALAATVSEGDQQNAAAIETLESVVADSDSALAQSIENLLARLNTGDYASVKELAQATAEALGMVLASWAVQVDVNGKVAGIKLISDGRVSAFAVVSDRFLVYLNDESENPVQVFTLGQINGRSALILAADIIGDGSIIARHLSVDELSAISAYLGAIKGGSIDIGDGAAIIREDGSAYFSNIEVSRQLAVATGSAAGLAGTYAITPGEGWRLLATVTIDTGYSVGAWWSATDRSYDAAAGIANGSLIADAFNGNFGTFIAHWAIKVKGIYPRSRWNQTTTLMLELELWAQVDGEVYQLHVPAGAWVIFKVT</sequence>
<reference evidence="3 4" key="1">
    <citation type="submission" date="2016-10" db="EMBL/GenBank/DDBJ databases">
        <authorList>
            <person name="de Groot N.N."/>
        </authorList>
    </citation>
    <scope>NUCLEOTIDE SEQUENCE [LARGE SCALE GENOMIC DNA]</scope>
    <source>
        <strain evidence="3 4">DSM 5885</strain>
    </source>
</reference>
<dbReference type="PROSITE" id="PS50853">
    <property type="entry name" value="FN3"/>
    <property type="match status" value="1"/>
</dbReference>
<dbReference type="Proteomes" id="UP000198607">
    <property type="component" value="Unassembled WGS sequence"/>
</dbReference>
<dbReference type="STRING" id="83767.SAMN05660652_03618"/>
<proteinExistence type="predicted"/>
<dbReference type="OrthoDB" id="109844at2"/>
<dbReference type="InterPro" id="IPR055385">
    <property type="entry name" value="GpJ_HDII-ins2"/>
</dbReference>